<gene>
    <name evidence="1" type="ORF">HPB47_018171</name>
</gene>
<name>A0AC60QLJ8_IXOPE</name>
<keyword evidence="2" id="KW-1185">Reference proteome</keyword>
<accession>A0AC60QLJ8</accession>
<evidence type="ECO:0000313" key="2">
    <source>
        <dbReference type="Proteomes" id="UP000805193"/>
    </source>
</evidence>
<sequence length="180" mass="19819">MSLEVLGWALNFAAHIAYRDGIILFVTRNQQTSHMVEEAAKACGEFAHTRWWRPGLFPNSERQFGTVTRLPDLVVLLSTLDTVFEEHLAVRECARMLIPTAAVVDTNCNPSLVTYPVPGNDDTPSAVDLYCRLFKEAILRGKARRAEDARAAADAEGGSSSPAASDDRQAEGEKTRDRAE</sequence>
<comment type="caution">
    <text evidence="1">The sequence shown here is derived from an EMBL/GenBank/DDBJ whole genome shotgun (WGS) entry which is preliminary data.</text>
</comment>
<evidence type="ECO:0000313" key="1">
    <source>
        <dbReference type="EMBL" id="KAG0436048.1"/>
    </source>
</evidence>
<organism evidence="1 2">
    <name type="scientific">Ixodes persulcatus</name>
    <name type="common">Taiga tick</name>
    <dbReference type="NCBI Taxonomy" id="34615"/>
    <lineage>
        <taxon>Eukaryota</taxon>
        <taxon>Metazoa</taxon>
        <taxon>Ecdysozoa</taxon>
        <taxon>Arthropoda</taxon>
        <taxon>Chelicerata</taxon>
        <taxon>Arachnida</taxon>
        <taxon>Acari</taxon>
        <taxon>Parasitiformes</taxon>
        <taxon>Ixodida</taxon>
        <taxon>Ixodoidea</taxon>
        <taxon>Ixodidae</taxon>
        <taxon>Ixodinae</taxon>
        <taxon>Ixodes</taxon>
    </lineage>
</organism>
<dbReference type="EMBL" id="JABSTQ010007232">
    <property type="protein sequence ID" value="KAG0436048.1"/>
    <property type="molecule type" value="Genomic_DNA"/>
</dbReference>
<reference evidence="1 2" key="1">
    <citation type="journal article" date="2020" name="Cell">
        <title>Large-Scale Comparative Analyses of Tick Genomes Elucidate Their Genetic Diversity and Vector Capacities.</title>
        <authorList>
            <consortium name="Tick Genome and Microbiome Consortium (TIGMIC)"/>
            <person name="Jia N."/>
            <person name="Wang J."/>
            <person name="Shi W."/>
            <person name="Du L."/>
            <person name="Sun Y."/>
            <person name="Zhan W."/>
            <person name="Jiang J.F."/>
            <person name="Wang Q."/>
            <person name="Zhang B."/>
            <person name="Ji P."/>
            <person name="Bell-Sakyi L."/>
            <person name="Cui X.M."/>
            <person name="Yuan T.T."/>
            <person name="Jiang B.G."/>
            <person name="Yang W.F."/>
            <person name="Lam T.T."/>
            <person name="Chang Q.C."/>
            <person name="Ding S.J."/>
            <person name="Wang X.J."/>
            <person name="Zhu J.G."/>
            <person name="Ruan X.D."/>
            <person name="Zhao L."/>
            <person name="Wei J.T."/>
            <person name="Ye R.Z."/>
            <person name="Que T.C."/>
            <person name="Du C.H."/>
            <person name="Zhou Y.H."/>
            <person name="Cheng J.X."/>
            <person name="Dai P.F."/>
            <person name="Guo W.B."/>
            <person name="Han X.H."/>
            <person name="Huang E.J."/>
            <person name="Li L.F."/>
            <person name="Wei W."/>
            <person name="Gao Y.C."/>
            <person name="Liu J.Z."/>
            <person name="Shao H.Z."/>
            <person name="Wang X."/>
            <person name="Wang C.C."/>
            <person name="Yang T.C."/>
            <person name="Huo Q.B."/>
            <person name="Li W."/>
            <person name="Chen H.Y."/>
            <person name="Chen S.E."/>
            <person name="Zhou L.G."/>
            <person name="Ni X.B."/>
            <person name="Tian J.H."/>
            <person name="Sheng Y."/>
            <person name="Liu T."/>
            <person name="Pan Y.S."/>
            <person name="Xia L.Y."/>
            <person name="Li J."/>
            <person name="Zhao F."/>
            <person name="Cao W.C."/>
        </authorList>
    </citation>
    <scope>NUCLEOTIDE SEQUENCE [LARGE SCALE GENOMIC DNA]</scope>
    <source>
        <strain evidence="1">Iper-2018</strain>
    </source>
</reference>
<proteinExistence type="predicted"/>
<protein>
    <submittedName>
        <fullName evidence="1">Uncharacterized protein</fullName>
    </submittedName>
</protein>
<dbReference type="Proteomes" id="UP000805193">
    <property type="component" value="Unassembled WGS sequence"/>
</dbReference>